<keyword evidence="9" id="KW-1185">Reference proteome</keyword>
<dbReference type="InterPro" id="IPR039808">
    <property type="entry name" value="Cadherin"/>
</dbReference>
<dbReference type="Proteomes" id="UP000053584">
    <property type="component" value="Unassembled WGS sequence"/>
</dbReference>
<accession>A0A093HGE8</accession>
<dbReference type="PANTHER" id="PTHR24027:SF438">
    <property type="entry name" value="CADHERIN 23"/>
    <property type="match status" value="1"/>
</dbReference>
<dbReference type="GO" id="GO:0005509">
    <property type="term" value="F:calcium ion binding"/>
    <property type="evidence" value="ECO:0007669"/>
    <property type="project" value="UniProtKB-UniRule"/>
</dbReference>
<dbReference type="SUPFAM" id="SSF49313">
    <property type="entry name" value="Cadherin-like"/>
    <property type="match status" value="1"/>
</dbReference>
<feature type="transmembrane region" description="Helical" evidence="6">
    <location>
        <begin position="185"/>
        <end position="208"/>
    </location>
</feature>
<gene>
    <name evidence="8" type="ORF">N308_11900</name>
</gene>
<proteinExistence type="predicted"/>
<evidence type="ECO:0000259" key="7">
    <source>
        <dbReference type="PROSITE" id="PS50268"/>
    </source>
</evidence>
<dbReference type="Gene3D" id="2.60.40.60">
    <property type="entry name" value="Cadherins"/>
    <property type="match status" value="1"/>
</dbReference>
<evidence type="ECO:0000256" key="6">
    <source>
        <dbReference type="SAM" id="Phobius"/>
    </source>
</evidence>
<dbReference type="SMART" id="SM00112">
    <property type="entry name" value="CA"/>
    <property type="match status" value="1"/>
</dbReference>
<reference evidence="8 9" key="1">
    <citation type="submission" date="2014-04" db="EMBL/GenBank/DDBJ databases">
        <title>Genome evolution of avian class.</title>
        <authorList>
            <person name="Zhang G."/>
            <person name="Li C."/>
        </authorList>
    </citation>
    <scope>NUCLEOTIDE SEQUENCE [LARGE SCALE GENOMIC DNA]</scope>
    <source>
        <strain evidence="8">BGI_N308</strain>
    </source>
</reference>
<dbReference type="Pfam" id="PF00028">
    <property type="entry name" value="Cadherin"/>
    <property type="match status" value="1"/>
</dbReference>
<evidence type="ECO:0000256" key="1">
    <source>
        <dbReference type="ARBA" id="ARBA00004370"/>
    </source>
</evidence>
<dbReference type="GO" id="GO:0045296">
    <property type="term" value="F:cadherin binding"/>
    <property type="evidence" value="ECO:0007669"/>
    <property type="project" value="TreeGrafter"/>
</dbReference>
<feature type="non-terminal residue" evidence="8">
    <location>
        <position position="253"/>
    </location>
</feature>
<evidence type="ECO:0000313" key="9">
    <source>
        <dbReference type="Proteomes" id="UP000053584"/>
    </source>
</evidence>
<name>A0A093HGE8_STRCA</name>
<protein>
    <recommendedName>
        <fullName evidence="7">Cadherin domain-containing protein</fullName>
    </recommendedName>
</protein>
<comment type="subcellular location">
    <subcellularLocation>
        <location evidence="1">Membrane</location>
    </subcellularLocation>
</comment>
<evidence type="ECO:0000256" key="2">
    <source>
        <dbReference type="ARBA" id="ARBA00022737"/>
    </source>
</evidence>
<dbReference type="CDD" id="cd11304">
    <property type="entry name" value="Cadherin_repeat"/>
    <property type="match status" value="1"/>
</dbReference>
<evidence type="ECO:0000256" key="3">
    <source>
        <dbReference type="ARBA" id="ARBA00022837"/>
    </source>
</evidence>
<keyword evidence="4 6" id="KW-0472">Membrane</keyword>
<keyword evidence="6" id="KW-1133">Transmembrane helix</keyword>
<dbReference type="GO" id="GO:0008013">
    <property type="term" value="F:beta-catenin binding"/>
    <property type="evidence" value="ECO:0007669"/>
    <property type="project" value="TreeGrafter"/>
</dbReference>
<dbReference type="GO" id="GO:0016477">
    <property type="term" value="P:cell migration"/>
    <property type="evidence" value="ECO:0007669"/>
    <property type="project" value="TreeGrafter"/>
</dbReference>
<dbReference type="EMBL" id="KL206273">
    <property type="protein sequence ID" value="KFV80786.1"/>
    <property type="molecule type" value="Genomic_DNA"/>
</dbReference>
<dbReference type="PROSITE" id="PS50268">
    <property type="entry name" value="CADHERIN_2"/>
    <property type="match status" value="1"/>
</dbReference>
<feature type="non-terminal residue" evidence="8">
    <location>
        <position position="1"/>
    </location>
</feature>
<dbReference type="PANTHER" id="PTHR24027">
    <property type="entry name" value="CADHERIN-23"/>
    <property type="match status" value="1"/>
</dbReference>
<dbReference type="GO" id="GO:0007156">
    <property type="term" value="P:homophilic cell adhesion via plasma membrane adhesion molecules"/>
    <property type="evidence" value="ECO:0007669"/>
    <property type="project" value="InterPro"/>
</dbReference>
<dbReference type="AlphaFoldDB" id="A0A093HGE8"/>
<keyword evidence="3 5" id="KW-0106">Calcium</keyword>
<dbReference type="InterPro" id="IPR002126">
    <property type="entry name" value="Cadherin-like_dom"/>
</dbReference>
<evidence type="ECO:0000256" key="4">
    <source>
        <dbReference type="ARBA" id="ARBA00023136"/>
    </source>
</evidence>
<dbReference type="InterPro" id="IPR015919">
    <property type="entry name" value="Cadherin-like_sf"/>
</dbReference>
<evidence type="ECO:0000313" key="8">
    <source>
        <dbReference type="EMBL" id="KFV80786.1"/>
    </source>
</evidence>
<dbReference type="GO" id="GO:0016342">
    <property type="term" value="C:catenin complex"/>
    <property type="evidence" value="ECO:0007669"/>
    <property type="project" value="TreeGrafter"/>
</dbReference>
<keyword evidence="6" id="KW-0812">Transmembrane</keyword>
<feature type="domain" description="Cadherin" evidence="7">
    <location>
        <begin position="1"/>
        <end position="77"/>
    </location>
</feature>
<organism evidence="8 9">
    <name type="scientific">Struthio camelus australis</name>
    <dbReference type="NCBI Taxonomy" id="441894"/>
    <lineage>
        <taxon>Eukaryota</taxon>
        <taxon>Metazoa</taxon>
        <taxon>Chordata</taxon>
        <taxon>Craniata</taxon>
        <taxon>Vertebrata</taxon>
        <taxon>Euteleostomi</taxon>
        <taxon>Archelosauria</taxon>
        <taxon>Archosauria</taxon>
        <taxon>Dinosauria</taxon>
        <taxon>Saurischia</taxon>
        <taxon>Theropoda</taxon>
        <taxon>Coelurosauria</taxon>
        <taxon>Aves</taxon>
        <taxon>Palaeognathae</taxon>
        <taxon>Struthioniformes</taxon>
        <taxon>Struthionidae</taxon>
        <taxon>Struthio</taxon>
    </lineage>
</organism>
<sequence>DPDSGENGLLRYSLERHGTNQFDIDENTGQIFTVSVRGWAGTIYLKVQATDQGGRGLTAQATVNVTIDASSSNNIVVLVLNQMINAVEKNIAEIKRVLEEILAWNIYIIDCYSTEYERRARESTNVTYLKIIAVDEAGQEIPAEDVKRKLTQQKIIIQSELEKIFETPVTADLREVPADSMSPELTATIVLSILLGCTLVAFLVYIFFTIKRSKKQQWIVEKQSEIIEGFDNAAVADGNGSPKIIEKTEHMNN</sequence>
<evidence type="ECO:0000256" key="5">
    <source>
        <dbReference type="PROSITE-ProRule" id="PRU00043"/>
    </source>
</evidence>
<keyword evidence="2" id="KW-0677">Repeat</keyword>